<dbReference type="eggNOG" id="ENOG502R2NQ">
    <property type="taxonomic scope" value="Eukaryota"/>
</dbReference>
<proteinExistence type="predicted"/>
<evidence type="ECO:0000313" key="3">
    <source>
        <dbReference type="Proteomes" id="UP000009131"/>
    </source>
</evidence>
<accession>G7E8I9</accession>
<evidence type="ECO:0000313" key="2">
    <source>
        <dbReference type="EMBL" id="GAA99149.1"/>
    </source>
</evidence>
<dbReference type="EMBL" id="BABT02000216">
    <property type="protein sequence ID" value="GAA99149.1"/>
    <property type="molecule type" value="Genomic_DNA"/>
</dbReference>
<protein>
    <recommendedName>
        <fullName evidence="4">Metaxin glutathione S-transferase domain-containing protein</fullName>
    </recommendedName>
</protein>
<dbReference type="RefSeq" id="XP_014567474.1">
    <property type="nucleotide sequence ID" value="XM_014711988.1"/>
</dbReference>
<dbReference type="HOGENOM" id="CLU_711911_0_0_1"/>
<dbReference type="InParanoid" id="G7E8I9"/>
<sequence length="388" mass="43386">MSRKSGDDRLSKALRALSDRFPIWLYPAQGPISSALPPAPSAPTLWLLGPGRGGAEESFDVECLKWQARLRFSLSERSSVVWRYWQDPEAGLGGQLPCLHLPDGQLLPPALIPDWIHEQRGDVPKQKKKAPKQTESAVLAELERKRAEQEKAQEKQDTKPDDGLTDEQRSKLNDLLPQIDTSLRLYIMTQLYLTPIFTTYTTPLYHPRAHPSSPTLTRMLHRMLASSHKSEAIAEIQRLQARVLHGEAGKDEKEVETDAAANGAKWYLPFKLDTIIRQIGQSTGVGPADTRIDLEAIEQQALTLLATLDEQVSTLGASKWLLSTQDATEVDATLFAMLHTLQTVSKSSQASKRENIVARFSSLQKWHGDRAAEYFGDRVDVPKLDRQS</sequence>
<comment type="caution">
    <text evidence="2">The sequence shown here is derived from an EMBL/GenBank/DDBJ whole genome shotgun (WGS) entry which is preliminary data.</text>
</comment>
<dbReference type="AlphaFoldDB" id="G7E8I9"/>
<feature type="region of interest" description="Disordered" evidence="1">
    <location>
        <begin position="145"/>
        <end position="170"/>
    </location>
</feature>
<evidence type="ECO:0008006" key="4">
    <source>
        <dbReference type="Google" id="ProtNLM"/>
    </source>
</evidence>
<evidence type="ECO:0000256" key="1">
    <source>
        <dbReference type="SAM" id="MobiDB-lite"/>
    </source>
</evidence>
<dbReference type="Proteomes" id="UP000009131">
    <property type="component" value="Unassembled WGS sequence"/>
</dbReference>
<dbReference type="Gene3D" id="1.20.1050.10">
    <property type="match status" value="1"/>
</dbReference>
<keyword evidence="3" id="KW-1185">Reference proteome</keyword>
<dbReference type="STRING" id="764103.G7E8I9"/>
<reference evidence="2 3" key="2">
    <citation type="journal article" date="2012" name="Open Biol.">
        <title>Characteristics of nucleosomes and linker DNA regions on the genome of the basidiomycete Mixia osmundae revealed by mono- and dinucleosome mapping.</title>
        <authorList>
            <person name="Nishida H."/>
            <person name="Kondo S."/>
            <person name="Matsumoto T."/>
            <person name="Suzuki Y."/>
            <person name="Yoshikawa H."/>
            <person name="Taylor T.D."/>
            <person name="Sugiyama J."/>
        </authorList>
    </citation>
    <scope>NUCLEOTIDE SEQUENCE [LARGE SCALE GENOMIC DNA]</scope>
    <source>
        <strain evidence="3">CBS 9802 / IAM 14324 / JCM 22182 / KY 12970</strain>
    </source>
</reference>
<gene>
    <name evidence="2" type="primary">Mo05840</name>
    <name evidence="2" type="ORF">E5Q_05840</name>
</gene>
<organism evidence="2 3">
    <name type="scientific">Mixia osmundae (strain CBS 9802 / IAM 14324 / JCM 22182 / KY 12970)</name>
    <dbReference type="NCBI Taxonomy" id="764103"/>
    <lineage>
        <taxon>Eukaryota</taxon>
        <taxon>Fungi</taxon>
        <taxon>Dikarya</taxon>
        <taxon>Basidiomycota</taxon>
        <taxon>Pucciniomycotina</taxon>
        <taxon>Mixiomycetes</taxon>
        <taxon>Mixiales</taxon>
        <taxon>Mixiaceae</taxon>
        <taxon>Mixia</taxon>
    </lineage>
</organism>
<reference evidence="2 3" key="1">
    <citation type="journal article" date="2011" name="J. Gen. Appl. Microbiol.">
        <title>Draft genome sequencing of the enigmatic basidiomycete Mixia osmundae.</title>
        <authorList>
            <person name="Nishida H."/>
            <person name="Nagatsuka Y."/>
            <person name="Sugiyama J."/>
        </authorList>
    </citation>
    <scope>NUCLEOTIDE SEQUENCE [LARGE SCALE GENOMIC DNA]</scope>
    <source>
        <strain evidence="3">CBS 9802 / IAM 14324 / JCM 22182 / KY 12970</strain>
    </source>
</reference>
<dbReference type="OrthoDB" id="198787at2759"/>
<name>G7E8I9_MIXOS</name>